<evidence type="ECO:0000313" key="3">
    <source>
        <dbReference type="EMBL" id="KKW14795.1"/>
    </source>
</evidence>
<feature type="short sequence motif" description="HXTX 1" evidence="2">
    <location>
        <begin position="44"/>
        <end position="47"/>
    </location>
</feature>
<evidence type="ECO:0000313" key="4">
    <source>
        <dbReference type="Proteomes" id="UP000034224"/>
    </source>
</evidence>
<dbReference type="InterPro" id="IPR004175">
    <property type="entry name" value="RNA_CPDase"/>
</dbReference>
<organism evidence="3 4">
    <name type="scientific">Candidatus Jorgensenbacteria bacterium GW2011_GWB1_50_10</name>
    <dbReference type="NCBI Taxonomy" id="1618665"/>
    <lineage>
        <taxon>Bacteria</taxon>
        <taxon>Candidatus Joergenseniibacteriota</taxon>
    </lineage>
</organism>
<name>A0A0G1W863_9BACT</name>
<dbReference type="HAMAP" id="MF_01940">
    <property type="entry name" value="RNA_CPDase"/>
    <property type="match status" value="1"/>
</dbReference>
<dbReference type="AlphaFoldDB" id="A0A0G1W863"/>
<dbReference type="Pfam" id="PF13563">
    <property type="entry name" value="2_5_RNA_ligase2"/>
    <property type="match status" value="1"/>
</dbReference>
<dbReference type="EC" id="3.1.4.58" evidence="2"/>
<dbReference type="Gene3D" id="3.90.1140.10">
    <property type="entry name" value="Cyclic phosphodiesterase"/>
    <property type="match status" value="1"/>
</dbReference>
<protein>
    <recommendedName>
        <fullName evidence="2">RNA 2',3'-cyclic phosphodiesterase</fullName>
        <shortName evidence="2">RNA 2',3'-CPDase</shortName>
        <ecNumber evidence="2">3.1.4.58</ecNumber>
    </recommendedName>
</protein>
<dbReference type="GO" id="GO:0008664">
    <property type="term" value="F:RNA 2',3'-cyclic 3'-phosphodiesterase activity"/>
    <property type="evidence" value="ECO:0007669"/>
    <property type="project" value="UniProtKB-EC"/>
</dbReference>
<dbReference type="GO" id="GO:0004113">
    <property type="term" value="F:2',3'-cyclic-nucleotide 3'-phosphodiesterase activity"/>
    <property type="evidence" value="ECO:0007669"/>
    <property type="project" value="InterPro"/>
</dbReference>
<dbReference type="InterPro" id="IPR009097">
    <property type="entry name" value="Cyclic_Pdiesterase"/>
</dbReference>
<evidence type="ECO:0000256" key="2">
    <source>
        <dbReference type="HAMAP-Rule" id="MF_01940"/>
    </source>
</evidence>
<sequence>MVRLFIAVPVPQNIKEQVTGLIADLKNVQGLPENIRFVPEENWHFTLVFLGYQDELVNPAIKKSIANILTSDVNNIEIQFEKLTYGPPGRTPRMLWLTVTKETSAAMDELKTALEKNLEEEGVRWRKENRPFQGHLTLARFEPISPIDLPKIDKKVDFGYSTEEINLMKSTLKRTGAEYEVL</sequence>
<dbReference type="NCBIfam" id="TIGR02258">
    <property type="entry name" value="2_5_ligase"/>
    <property type="match status" value="1"/>
</dbReference>
<comment type="caution">
    <text evidence="3">The sequence shown here is derived from an EMBL/GenBank/DDBJ whole genome shotgun (WGS) entry which is preliminary data.</text>
</comment>
<feature type="active site" description="Proton acceptor" evidence="2">
    <location>
        <position position="135"/>
    </location>
</feature>
<dbReference type="STRING" id="1618665.UY55_C0003G0011"/>
<dbReference type="PANTHER" id="PTHR35561:SF1">
    <property type="entry name" value="RNA 2',3'-CYCLIC PHOSPHODIESTERASE"/>
    <property type="match status" value="1"/>
</dbReference>
<dbReference type="Proteomes" id="UP000034224">
    <property type="component" value="Unassembled WGS sequence"/>
</dbReference>
<gene>
    <name evidence="3" type="ORF">UY55_C0003G0011</name>
</gene>
<comment type="function">
    <text evidence="2">Hydrolyzes RNA 2',3'-cyclic phosphodiester to an RNA 2'-phosphomonoester.</text>
</comment>
<comment type="similarity">
    <text evidence="2">Belongs to the 2H phosphoesterase superfamily. ThpR family.</text>
</comment>
<proteinExistence type="inferred from homology"/>
<reference evidence="3 4" key="1">
    <citation type="journal article" date="2015" name="Nature">
        <title>rRNA introns, odd ribosomes, and small enigmatic genomes across a large radiation of phyla.</title>
        <authorList>
            <person name="Brown C.T."/>
            <person name="Hug L.A."/>
            <person name="Thomas B.C."/>
            <person name="Sharon I."/>
            <person name="Castelle C.J."/>
            <person name="Singh A."/>
            <person name="Wilkins M.J."/>
            <person name="Williams K.H."/>
            <person name="Banfield J.F."/>
        </authorList>
    </citation>
    <scope>NUCLEOTIDE SEQUENCE [LARGE SCALE GENOMIC DNA]</scope>
</reference>
<keyword evidence="1 2" id="KW-0378">Hydrolase</keyword>
<evidence type="ECO:0000256" key="1">
    <source>
        <dbReference type="ARBA" id="ARBA00022801"/>
    </source>
</evidence>
<dbReference type="SUPFAM" id="SSF55144">
    <property type="entry name" value="LigT-like"/>
    <property type="match status" value="1"/>
</dbReference>
<accession>A0A0G1W863</accession>
<feature type="short sequence motif" description="HXTX 2" evidence="2">
    <location>
        <begin position="135"/>
        <end position="138"/>
    </location>
</feature>
<dbReference type="EMBL" id="LCQK01000003">
    <property type="protein sequence ID" value="KKW14795.1"/>
    <property type="molecule type" value="Genomic_DNA"/>
</dbReference>
<feature type="active site" description="Proton donor" evidence="2">
    <location>
        <position position="44"/>
    </location>
</feature>
<dbReference type="PANTHER" id="PTHR35561">
    <property type="entry name" value="RNA 2',3'-CYCLIC PHOSPHODIESTERASE"/>
    <property type="match status" value="1"/>
</dbReference>
<comment type="catalytic activity">
    <reaction evidence="2">
        <text>a 3'-end 2',3'-cyclophospho-ribonucleotide-RNA + H2O = a 3'-end 2'-phospho-ribonucleotide-RNA + H(+)</text>
        <dbReference type="Rhea" id="RHEA:11828"/>
        <dbReference type="Rhea" id="RHEA-COMP:10464"/>
        <dbReference type="Rhea" id="RHEA-COMP:17353"/>
        <dbReference type="ChEBI" id="CHEBI:15377"/>
        <dbReference type="ChEBI" id="CHEBI:15378"/>
        <dbReference type="ChEBI" id="CHEBI:83064"/>
        <dbReference type="ChEBI" id="CHEBI:173113"/>
        <dbReference type="EC" id="3.1.4.58"/>
    </reaction>
</comment>